<keyword evidence="1" id="KW-1133">Transmembrane helix</keyword>
<sequence length="142" mass="16300">IASGVINGYYLALVALFPNPFYCLLFRKMLHRNEAHFGRLSELRGKDLHDAYSLSIRVQLKENIWTMQKIEYAMYALTTVLAADLLFVFVPSLSLDRQEDLPALQWFTVAANLVVAMCLFAALSMAFHSDLLPITLRRYIRK</sequence>
<keyword evidence="1" id="KW-0472">Membrane</keyword>
<accession>A0AAV5VS63</accession>
<dbReference type="AlphaFoldDB" id="A0AAV5VS63"/>
<evidence type="ECO:0008006" key="4">
    <source>
        <dbReference type="Google" id="ProtNLM"/>
    </source>
</evidence>
<keyword evidence="3" id="KW-1185">Reference proteome</keyword>
<proteinExistence type="predicted"/>
<reference evidence="2" key="1">
    <citation type="submission" date="2023-10" db="EMBL/GenBank/DDBJ databases">
        <title>Genome assembly of Pristionchus species.</title>
        <authorList>
            <person name="Yoshida K."/>
            <person name="Sommer R.J."/>
        </authorList>
    </citation>
    <scope>NUCLEOTIDE SEQUENCE</scope>
    <source>
        <strain evidence="2">RS5133</strain>
    </source>
</reference>
<dbReference type="PANTHER" id="PTHR23128">
    <property type="entry name" value="SERPENTINE RECEPTOR, CLASS E (EPSILON)-RELATED"/>
    <property type="match status" value="1"/>
</dbReference>
<dbReference type="PANTHER" id="PTHR23128:SF132">
    <property type="entry name" value="SERPENTINE RECEPTOR, CLASS E (EPSILON)-RELATED"/>
    <property type="match status" value="1"/>
</dbReference>
<feature type="transmembrane region" description="Helical" evidence="1">
    <location>
        <begin position="6"/>
        <end position="26"/>
    </location>
</feature>
<organism evidence="2 3">
    <name type="scientific">Pristionchus fissidentatus</name>
    <dbReference type="NCBI Taxonomy" id="1538716"/>
    <lineage>
        <taxon>Eukaryota</taxon>
        <taxon>Metazoa</taxon>
        <taxon>Ecdysozoa</taxon>
        <taxon>Nematoda</taxon>
        <taxon>Chromadorea</taxon>
        <taxon>Rhabditida</taxon>
        <taxon>Rhabditina</taxon>
        <taxon>Diplogasteromorpha</taxon>
        <taxon>Diplogasteroidea</taxon>
        <taxon>Neodiplogasteridae</taxon>
        <taxon>Pristionchus</taxon>
    </lineage>
</organism>
<evidence type="ECO:0000313" key="3">
    <source>
        <dbReference type="Proteomes" id="UP001432322"/>
    </source>
</evidence>
<dbReference type="EMBL" id="BTSY01000004">
    <property type="protein sequence ID" value="GMT22293.1"/>
    <property type="molecule type" value="Genomic_DNA"/>
</dbReference>
<comment type="caution">
    <text evidence="2">The sequence shown here is derived from an EMBL/GenBank/DDBJ whole genome shotgun (WGS) entry which is preliminary data.</text>
</comment>
<dbReference type="Proteomes" id="UP001432322">
    <property type="component" value="Unassembled WGS sequence"/>
</dbReference>
<feature type="non-terminal residue" evidence="2">
    <location>
        <position position="1"/>
    </location>
</feature>
<feature type="transmembrane region" description="Helical" evidence="1">
    <location>
        <begin position="106"/>
        <end position="132"/>
    </location>
</feature>
<feature type="non-terminal residue" evidence="2">
    <location>
        <position position="142"/>
    </location>
</feature>
<evidence type="ECO:0000256" key="1">
    <source>
        <dbReference type="SAM" id="Phobius"/>
    </source>
</evidence>
<keyword evidence="1" id="KW-0812">Transmembrane</keyword>
<evidence type="ECO:0000313" key="2">
    <source>
        <dbReference type="EMBL" id="GMT22293.1"/>
    </source>
</evidence>
<gene>
    <name evidence="2" type="ORF">PFISCL1PPCAC_13590</name>
</gene>
<feature type="transmembrane region" description="Helical" evidence="1">
    <location>
        <begin position="72"/>
        <end position="94"/>
    </location>
</feature>
<name>A0AAV5VS63_9BILA</name>
<protein>
    <recommendedName>
        <fullName evidence="4">G protein-coupled receptor</fullName>
    </recommendedName>
</protein>